<comment type="caution">
    <text evidence="6">The sequence shown here is derived from an EMBL/GenBank/DDBJ whole genome shotgun (WGS) entry which is preliminary data.</text>
</comment>
<dbReference type="GO" id="GO:0000324">
    <property type="term" value="C:fungal-type vacuole"/>
    <property type="evidence" value="ECO:0007669"/>
    <property type="project" value="TreeGrafter"/>
</dbReference>
<evidence type="ECO:0000256" key="5">
    <source>
        <dbReference type="SAM" id="Phobius"/>
    </source>
</evidence>
<keyword evidence="4 5" id="KW-0472">Membrane</keyword>
<feature type="transmembrane region" description="Helical" evidence="5">
    <location>
        <begin position="234"/>
        <end position="255"/>
    </location>
</feature>
<sequence length="323" mass="35419">MVNDKISYITPATTTPPLPPLSLMTYELFPRSGPIDVEDSQYGYIPHEYVAIIFVILFGISTILHIGQATYYRMWWLLPTACLCGLGELVGWSGRLWSSFSPSFSDPYMMQITSTIISPTPLIAVNFILLSWIVTRLGPCYARLTPIWYTILFLSCDILALVIQGAGGGIASSANTLSGANLGANIMLAGIVFQFAAIITYSALAADFLRRYHVDRPVRGGSADRGTMDTKLKAMIAALAFSTLVLFIRSIYRIIELSTGWHGRIIETEVYFNVLDGGMVILAIFTMNFAHPGRLLGSRRDAYATKISTPSQGSSTETVMAQV</sequence>
<dbReference type="Proteomes" id="UP001218218">
    <property type="component" value="Unassembled WGS sequence"/>
</dbReference>
<feature type="transmembrane region" description="Helical" evidence="5">
    <location>
        <begin position="112"/>
        <end position="135"/>
    </location>
</feature>
<proteinExistence type="predicted"/>
<keyword evidence="7" id="KW-1185">Reference proteome</keyword>
<reference evidence="6" key="1">
    <citation type="submission" date="2023-03" db="EMBL/GenBank/DDBJ databases">
        <title>Massive genome expansion in bonnet fungi (Mycena s.s.) driven by repeated elements and novel gene families across ecological guilds.</title>
        <authorList>
            <consortium name="Lawrence Berkeley National Laboratory"/>
            <person name="Harder C.B."/>
            <person name="Miyauchi S."/>
            <person name="Viragh M."/>
            <person name="Kuo A."/>
            <person name="Thoen E."/>
            <person name="Andreopoulos B."/>
            <person name="Lu D."/>
            <person name="Skrede I."/>
            <person name="Drula E."/>
            <person name="Henrissat B."/>
            <person name="Morin E."/>
            <person name="Kohler A."/>
            <person name="Barry K."/>
            <person name="LaButti K."/>
            <person name="Morin E."/>
            <person name="Salamov A."/>
            <person name="Lipzen A."/>
            <person name="Mereny Z."/>
            <person name="Hegedus B."/>
            <person name="Baldrian P."/>
            <person name="Stursova M."/>
            <person name="Weitz H."/>
            <person name="Taylor A."/>
            <person name="Grigoriev I.V."/>
            <person name="Nagy L.G."/>
            <person name="Martin F."/>
            <person name="Kauserud H."/>
        </authorList>
    </citation>
    <scope>NUCLEOTIDE SEQUENCE</scope>
    <source>
        <strain evidence="6">CBHHK002</strain>
    </source>
</reference>
<dbReference type="AlphaFoldDB" id="A0AAD6ZI83"/>
<dbReference type="EMBL" id="JARIHO010000045">
    <property type="protein sequence ID" value="KAJ7323861.1"/>
    <property type="molecule type" value="Genomic_DNA"/>
</dbReference>
<evidence type="ECO:0000256" key="4">
    <source>
        <dbReference type="ARBA" id="ARBA00023136"/>
    </source>
</evidence>
<feature type="transmembrane region" description="Helical" evidence="5">
    <location>
        <begin position="186"/>
        <end position="209"/>
    </location>
</feature>
<dbReference type="PANTHER" id="PTHR31465">
    <property type="entry name" value="PROTEIN RTA1-RELATED"/>
    <property type="match status" value="1"/>
</dbReference>
<evidence type="ECO:0000313" key="6">
    <source>
        <dbReference type="EMBL" id="KAJ7323861.1"/>
    </source>
</evidence>
<gene>
    <name evidence="6" type="ORF">DFH08DRAFT_346230</name>
</gene>
<feature type="transmembrane region" description="Helical" evidence="5">
    <location>
        <begin position="270"/>
        <end position="290"/>
    </location>
</feature>
<organism evidence="6 7">
    <name type="scientific">Mycena albidolilacea</name>
    <dbReference type="NCBI Taxonomy" id="1033008"/>
    <lineage>
        <taxon>Eukaryota</taxon>
        <taxon>Fungi</taxon>
        <taxon>Dikarya</taxon>
        <taxon>Basidiomycota</taxon>
        <taxon>Agaricomycotina</taxon>
        <taxon>Agaricomycetes</taxon>
        <taxon>Agaricomycetidae</taxon>
        <taxon>Agaricales</taxon>
        <taxon>Marasmiineae</taxon>
        <taxon>Mycenaceae</taxon>
        <taxon>Mycena</taxon>
    </lineage>
</organism>
<keyword evidence="2 5" id="KW-0812">Transmembrane</keyword>
<feature type="transmembrane region" description="Helical" evidence="5">
    <location>
        <begin position="49"/>
        <end position="67"/>
    </location>
</feature>
<dbReference type="GO" id="GO:0005886">
    <property type="term" value="C:plasma membrane"/>
    <property type="evidence" value="ECO:0007669"/>
    <property type="project" value="TreeGrafter"/>
</dbReference>
<dbReference type="InterPro" id="IPR007568">
    <property type="entry name" value="RTA1"/>
</dbReference>
<evidence type="ECO:0000256" key="1">
    <source>
        <dbReference type="ARBA" id="ARBA00004141"/>
    </source>
</evidence>
<evidence type="ECO:0000256" key="2">
    <source>
        <dbReference type="ARBA" id="ARBA00022692"/>
    </source>
</evidence>
<feature type="transmembrane region" description="Helical" evidence="5">
    <location>
        <begin position="147"/>
        <end position="166"/>
    </location>
</feature>
<evidence type="ECO:0000313" key="7">
    <source>
        <dbReference type="Proteomes" id="UP001218218"/>
    </source>
</evidence>
<dbReference type="Pfam" id="PF04479">
    <property type="entry name" value="RTA1"/>
    <property type="match status" value="1"/>
</dbReference>
<comment type="subcellular location">
    <subcellularLocation>
        <location evidence="1">Membrane</location>
        <topology evidence="1">Multi-pass membrane protein</topology>
    </subcellularLocation>
</comment>
<name>A0AAD6ZI83_9AGAR</name>
<keyword evidence="3 5" id="KW-1133">Transmembrane helix</keyword>
<dbReference type="PANTHER" id="PTHR31465:SF9">
    <property type="entry name" value="SPHINGOID LONG-CHAIN BASE TRANSPORTER RSB1"/>
    <property type="match status" value="1"/>
</dbReference>
<accession>A0AAD6ZI83</accession>
<evidence type="ECO:0000256" key="3">
    <source>
        <dbReference type="ARBA" id="ARBA00022989"/>
    </source>
</evidence>
<protein>
    <submittedName>
        <fullName evidence="6">RTA1-domain-containing protein</fullName>
    </submittedName>
</protein>
<feature type="transmembrane region" description="Helical" evidence="5">
    <location>
        <begin position="74"/>
        <end position="92"/>
    </location>
</feature>